<evidence type="ECO:0008006" key="3">
    <source>
        <dbReference type="Google" id="ProtNLM"/>
    </source>
</evidence>
<protein>
    <recommendedName>
        <fullName evidence="3">Lipoprotein</fullName>
    </recommendedName>
</protein>
<evidence type="ECO:0000313" key="1">
    <source>
        <dbReference type="EMBL" id="BDD08054.1"/>
    </source>
</evidence>
<proteinExistence type="predicted"/>
<gene>
    <name evidence="1" type="ORF">FUAX_04860</name>
</gene>
<dbReference type="PROSITE" id="PS51257">
    <property type="entry name" value="PROKAR_LIPOPROTEIN"/>
    <property type="match status" value="1"/>
</dbReference>
<dbReference type="AlphaFoldDB" id="A0AAU9C7U0"/>
<dbReference type="KEGG" id="fax:FUAX_04860"/>
<reference evidence="1 2" key="1">
    <citation type="submission" date="2021-12" db="EMBL/GenBank/DDBJ databases">
        <title>Genome sequencing of bacteria with rrn-lacking chromosome and rrn-plasmid.</title>
        <authorList>
            <person name="Anda M."/>
            <person name="Iwasaki W."/>
        </authorList>
    </citation>
    <scope>NUCLEOTIDE SEQUENCE [LARGE SCALE GENOMIC DNA]</scope>
    <source>
        <strain evidence="1 2">DSM 100852</strain>
    </source>
</reference>
<organism evidence="1 2">
    <name type="scientific">Fulvitalea axinellae</name>
    <dbReference type="NCBI Taxonomy" id="1182444"/>
    <lineage>
        <taxon>Bacteria</taxon>
        <taxon>Pseudomonadati</taxon>
        <taxon>Bacteroidota</taxon>
        <taxon>Cytophagia</taxon>
        <taxon>Cytophagales</taxon>
        <taxon>Persicobacteraceae</taxon>
        <taxon>Fulvitalea</taxon>
    </lineage>
</organism>
<keyword evidence="2" id="KW-1185">Reference proteome</keyword>
<name>A0AAU9C7U0_9BACT</name>
<evidence type="ECO:0000313" key="2">
    <source>
        <dbReference type="Proteomes" id="UP001348817"/>
    </source>
</evidence>
<dbReference type="EMBL" id="AP025314">
    <property type="protein sequence ID" value="BDD08054.1"/>
    <property type="molecule type" value="Genomic_DNA"/>
</dbReference>
<sequence>MKSRTLLFIIAVLTLSCTPSEKPEVVVQSHTQTPKALQEANNSSLIPKLSRGKKNIVDRLYEEAIESDKKLQALVERINMIHTAEEDSLKAYRNYNAYNQNYWFFINKYATQVKDSVMRNELLAIIDQAKKQHEKRTTITTALAQTISEREVTLHDQEIMMKFMVTLPMMINYQRNERPSEKPLVQIIKQYDSLILDVKEYSTFRK</sequence>
<dbReference type="RefSeq" id="WP_338393341.1">
    <property type="nucleotide sequence ID" value="NZ_AP025314.1"/>
</dbReference>
<accession>A0AAU9C7U0</accession>
<dbReference type="Proteomes" id="UP001348817">
    <property type="component" value="Chromosome"/>
</dbReference>